<dbReference type="Proteomes" id="UP001143372">
    <property type="component" value="Unassembled WGS sequence"/>
</dbReference>
<dbReference type="EMBL" id="BSFI01000004">
    <property type="protein sequence ID" value="GLK67319.1"/>
    <property type="molecule type" value="Genomic_DNA"/>
</dbReference>
<gene>
    <name evidence="2" type="ORF">GCM10008179_09570</name>
</gene>
<evidence type="ECO:0000313" key="3">
    <source>
        <dbReference type="Proteomes" id="UP001143372"/>
    </source>
</evidence>
<keyword evidence="3" id="KW-1185">Reference proteome</keyword>
<reference evidence="2" key="2">
    <citation type="submission" date="2023-01" db="EMBL/GenBank/DDBJ databases">
        <authorList>
            <person name="Sun Q."/>
            <person name="Evtushenko L."/>
        </authorList>
    </citation>
    <scope>NUCLEOTIDE SEQUENCE</scope>
    <source>
        <strain evidence="2">VKM B-2347</strain>
    </source>
</reference>
<dbReference type="AlphaFoldDB" id="A0A9W6J101"/>
<feature type="region of interest" description="Disordered" evidence="1">
    <location>
        <begin position="1"/>
        <end position="58"/>
    </location>
</feature>
<proteinExistence type="predicted"/>
<reference evidence="2" key="1">
    <citation type="journal article" date="2014" name="Int. J. Syst. Evol. Microbiol.">
        <title>Complete genome sequence of Corynebacterium casei LMG S-19264T (=DSM 44701T), isolated from a smear-ripened cheese.</title>
        <authorList>
            <consortium name="US DOE Joint Genome Institute (JGI-PGF)"/>
            <person name="Walter F."/>
            <person name="Albersmeier A."/>
            <person name="Kalinowski J."/>
            <person name="Ruckert C."/>
        </authorList>
    </citation>
    <scope>NUCLEOTIDE SEQUENCE</scope>
    <source>
        <strain evidence="2">VKM B-2347</strain>
    </source>
</reference>
<name>A0A9W6J101_9HYPH</name>
<feature type="compositionally biased region" description="Basic residues" evidence="1">
    <location>
        <begin position="16"/>
        <end position="29"/>
    </location>
</feature>
<comment type="caution">
    <text evidence="2">The sequence shown here is derived from an EMBL/GenBank/DDBJ whole genome shotgun (WGS) entry which is preliminary data.</text>
</comment>
<organism evidence="2 3">
    <name type="scientific">Hansschlegelia plantiphila</name>
    <dbReference type="NCBI Taxonomy" id="374655"/>
    <lineage>
        <taxon>Bacteria</taxon>
        <taxon>Pseudomonadati</taxon>
        <taxon>Pseudomonadota</taxon>
        <taxon>Alphaproteobacteria</taxon>
        <taxon>Hyphomicrobiales</taxon>
        <taxon>Methylopilaceae</taxon>
        <taxon>Hansschlegelia</taxon>
    </lineage>
</organism>
<evidence type="ECO:0000313" key="2">
    <source>
        <dbReference type="EMBL" id="GLK67319.1"/>
    </source>
</evidence>
<protein>
    <submittedName>
        <fullName evidence="2">Uncharacterized protein</fullName>
    </submittedName>
</protein>
<sequence>MQCRRDGDNVPSPGPKTKKRGRPRKRTALKSREETPKEGSGAAMEDRNAALQKDAAAPHKKQVLISIIAGCDRLSHYPAIFLRAAA</sequence>
<accession>A0A9W6J101</accession>
<evidence type="ECO:0000256" key="1">
    <source>
        <dbReference type="SAM" id="MobiDB-lite"/>
    </source>
</evidence>